<name>A0ABV7VT69_9GAMM</name>
<evidence type="ECO:0000313" key="2">
    <source>
        <dbReference type="EMBL" id="MFC3679288.1"/>
    </source>
</evidence>
<proteinExistence type="predicted"/>
<protein>
    <recommendedName>
        <fullName evidence="4">Lipoprotein</fullName>
    </recommendedName>
</protein>
<dbReference type="RefSeq" id="WP_376864944.1">
    <property type="nucleotide sequence ID" value="NZ_JBHRYB010000003.1"/>
</dbReference>
<feature type="region of interest" description="Disordered" evidence="1">
    <location>
        <begin position="22"/>
        <end position="43"/>
    </location>
</feature>
<dbReference type="EMBL" id="JBHRYB010000003">
    <property type="protein sequence ID" value="MFC3679288.1"/>
    <property type="molecule type" value="Genomic_DNA"/>
</dbReference>
<organism evidence="2 3">
    <name type="scientific">Bacterioplanoides pacificum</name>
    <dbReference type="NCBI Taxonomy" id="1171596"/>
    <lineage>
        <taxon>Bacteria</taxon>
        <taxon>Pseudomonadati</taxon>
        <taxon>Pseudomonadota</taxon>
        <taxon>Gammaproteobacteria</taxon>
        <taxon>Oceanospirillales</taxon>
        <taxon>Oceanospirillaceae</taxon>
        <taxon>Bacterioplanoides</taxon>
    </lineage>
</organism>
<dbReference type="PROSITE" id="PS51257">
    <property type="entry name" value="PROKAR_LIPOPROTEIN"/>
    <property type="match status" value="1"/>
</dbReference>
<feature type="compositionally biased region" description="Gly residues" evidence="1">
    <location>
        <begin position="22"/>
        <end position="39"/>
    </location>
</feature>
<evidence type="ECO:0000256" key="1">
    <source>
        <dbReference type="SAM" id="MobiDB-lite"/>
    </source>
</evidence>
<reference evidence="3" key="1">
    <citation type="journal article" date="2019" name="Int. J. Syst. Evol. Microbiol.">
        <title>The Global Catalogue of Microorganisms (GCM) 10K type strain sequencing project: providing services to taxonomists for standard genome sequencing and annotation.</title>
        <authorList>
            <consortium name="The Broad Institute Genomics Platform"/>
            <consortium name="The Broad Institute Genome Sequencing Center for Infectious Disease"/>
            <person name="Wu L."/>
            <person name="Ma J."/>
        </authorList>
    </citation>
    <scope>NUCLEOTIDE SEQUENCE [LARGE SCALE GENOMIC DNA]</scope>
    <source>
        <strain evidence="3">KCTC 42424</strain>
    </source>
</reference>
<keyword evidence="3" id="KW-1185">Reference proteome</keyword>
<evidence type="ECO:0008006" key="4">
    <source>
        <dbReference type="Google" id="ProtNLM"/>
    </source>
</evidence>
<comment type="caution">
    <text evidence="2">The sequence shown here is derived from an EMBL/GenBank/DDBJ whole genome shotgun (WGS) entry which is preliminary data.</text>
</comment>
<dbReference type="Proteomes" id="UP001595722">
    <property type="component" value="Unassembled WGS sequence"/>
</dbReference>
<evidence type="ECO:0000313" key="3">
    <source>
        <dbReference type="Proteomes" id="UP001595722"/>
    </source>
</evidence>
<gene>
    <name evidence="2" type="ORF">ACFOMG_04075</name>
</gene>
<sequence>MRLLSVLPLTLILAACGGGSGSGGDDSLGGGGNPGGIGSGSKRDCSVDQWRGYSFPMPEYPGYSLKEPVVTAPDPEYRFDTVREALIEVVDAMDDGRDHQGPSWSTTSNGLTSTINYSNDNGVESWTLTLDGGPNYNYGHGRNYTIRQLADCTLEFEGYDPANNELEVDYSAGREESEGTQYSQGQPWTEYKTLIRSDSSGKAVTAEIDSDVYHPVTEITWDSQGSILETRYCTGYQGGTPSGCTVSSGG</sequence>
<accession>A0ABV7VT69</accession>